<organism evidence="1 4">
    <name type="scientific">Hydrogenophaga crassostreae</name>
    <dbReference type="NCBI Taxonomy" id="1763535"/>
    <lineage>
        <taxon>Bacteria</taxon>
        <taxon>Pseudomonadati</taxon>
        <taxon>Pseudomonadota</taxon>
        <taxon>Betaproteobacteria</taxon>
        <taxon>Burkholderiales</taxon>
        <taxon>Comamonadaceae</taxon>
        <taxon>Hydrogenophaga</taxon>
    </lineage>
</organism>
<dbReference type="Proteomes" id="UP000185680">
    <property type="component" value="Chromosome"/>
</dbReference>
<name>A0A167IZJ2_9BURK</name>
<evidence type="ECO:0000313" key="3">
    <source>
        <dbReference type="Proteomes" id="UP000185657"/>
    </source>
</evidence>
<sequence>MMRWLDRFPLPLLIAVALWLAVAPISPEPHLIEKLRMLSQGELSNPLDIFDLLLHSGPLVLLAVRLWRRNRDH</sequence>
<reference evidence="1 4" key="2">
    <citation type="submission" date="2016-10" db="EMBL/GenBank/DDBJ databases">
        <title>Hydorgenophaga sp. LPB0072 isolated from gastropod.</title>
        <authorList>
            <person name="Kim E."/>
            <person name="Yi H."/>
        </authorList>
    </citation>
    <scope>NUCLEOTIDE SEQUENCE [LARGE SCALE GENOMIC DNA]</scope>
    <source>
        <strain evidence="1 4">LPB0072</strain>
    </source>
</reference>
<evidence type="ECO:0000313" key="2">
    <source>
        <dbReference type="EMBL" id="OAD43858.1"/>
    </source>
</evidence>
<dbReference type="AlphaFoldDB" id="A0A167IZJ2"/>
<gene>
    <name evidence="1" type="ORF">LPB072_02530</name>
    <name evidence="2" type="ORF">LPB72_02255</name>
</gene>
<reference evidence="2 3" key="1">
    <citation type="submission" date="2016-02" db="EMBL/GenBank/DDBJ databases">
        <title>Draft genome sequence of Hydrogenophaga sp. LPB0072.</title>
        <authorList>
            <person name="Shin S.-K."/>
            <person name="Yi H."/>
        </authorList>
    </citation>
    <scope>NUCLEOTIDE SEQUENCE [LARGE SCALE GENOMIC DNA]</scope>
    <source>
        <strain evidence="2 3">LPB0072</strain>
    </source>
</reference>
<dbReference type="EMBL" id="CP017476">
    <property type="protein sequence ID" value="AOW11910.1"/>
    <property type="molecule type" value="Genomic_DNA"/>
</dbReference>
<dbReference type="STRING" id="1763535.LPB072_02530"/>
<protein>
    <recommendedName>
        <fullName evidence="5">RND transporter</fullName>
    </recommendedName>
</protein>
<keyword evidence="3" id="KW-1185">Reference proteome</keyword>
<dbReference type="Proteomes" id="UP000185657">
    <property type="component" value="Unassembled WGS sequence"/>
</dbReference>
<proteinExistence type="predicted"/>
<dbReference type="EMBL" id="LVWD01000002">
    <property type="protein sequence ID" value="OAD43858.1"/>
    <property type="molecule type" value="Genomic_DNA"/>
</dbReference>
<dbReference type="KEGG" id="hyl:LPB072_02530"/>
<dbReference type="RefSeq" id="WP_066085111.1">
    <property type="nucleotide sequence ID" value="NZ_CP017476.1"/>
</dbReference>
<evidence type="ECO:0000313" key="1">
    <source>
        <dbReference type="EMBL" id="AOW11910.1"/>
    </source>
</evidence>
<evidence type="ECO:0008006" key="5">
    <source>
        <dbReference type="Google" id="ProtNLM"/>
    </source>
</evidence>
<evidence type="ECO:0000313" key="4">
    <source>
        <dbReference type="Proteomes" id="UP000185680"/>
    </source>
</evidence>
<accession>A0A167IZJ2</accession>